<reference evidence="2" key="2">
    <citation type="submission" date="2020-05" db="UniProtKB">
        <authorList>
            <consortium name="EnsemblMetazoa"/>
        </authorList>
    </citation>
    <scope>IDENTIFICATION</scope>
    <source>
        <strain evidence="2">IAEA</strain>
    </source>
</reference>
<reference evidence="3" key="1">
    <citation type="submission" date="2014-03" db="EMBL/GenBank/DDBJ databases">
        <authorList>
            <person name="Aksoy S."/>
            <person name="Warren W."/>
            <person name="Wilson R.K."/>
        </authorList>
    </citation>
    <scope>NUCLEOTIDE SEQUENCE [LARGE SCALE GENOMIC DNA]</scope>
    <source>
        <strain evidence="3">IAEA</strain>
    </source>
</reference>
<protein>
    <submittedName>
        <fullName evidence="2">Uncharacterized protein</fullName>
    </submittedName>
</protein>
<evidence type="ECO:0000313" key="2">
    <source>
        <dbReference type="EnsemblMetazoa" id="GBRI001833-PA"/>
    </source>
</evidence>
<proteinExistence type="predicted"/>
<keyword evidence="1" id="KW-0812">Transmembrane</keyword>
<evidence type="ECO:0000313" key="3">
    <source>
        <dbReference type="Proteomes" id="UP000091820"/>
    </source>
</evidence>
<organism evidence="2 3">
    <name type="scientific">Glossina brevipalpis</name>
    <dbReference type="NCBI Taxonomy" id="37001"/>
    <lineage>
        <taxon>Eukaryota</taxon>
        <taxon>Metazoa</taxon>
        <taxon>Ecdysozoa</taxon>
        <taxon>Arthropoda</taxon>
        <taxon>Hexapoda</taxon>
        <taxon>Insecta</taxon>
        <taxon>Pterygota</taxon>
        <taxon>Neoptera</taxon>
        <taxon>Endopterygota</taxon>
        <taxon>Diptera</taxon>
        <taxon>Brachycera</taxon>
        <taxon>Muscomorpha</taxon>
        <taxon>Hippoboscoidea</taxon>
        <taxon>Glossinidae</taxon>
        <taxon>Glossina</taxon>
    </lineage>
</organism>
<evidence type="ECO:0000256" key="1">
    <source>
        <dbReference type="SAM" id="Phobius"/>
    </source>
</evidence>
<sequence length="122" mass="13819">MTKGFLHFTVMTVFTRCGLLVELFLLGKFLTTDRHIFNSIFESNLPDINIKIFGNILAKLGAVITISVNWTHTKNISDKSQRRIEGGVNFLRSLGLTIDARSPYNNSKYKALPSNNFIKQLL</sequence>
<feature type="transmembrane region" description="Helical" evidence="1">
    <location>
        <begin position="6"/>
        <end position="26"/>
    </location>
</feature>
<keyword evidence="3" id="KW-1185">Reference proteome</keyword>
<keyword evidence="1" id="KW-1133">Transmembrane helix</keyword>
<dbReference type="AlphaFoldDB" id="A0A1A9W0F9"/>
<keyword evidence="1" id="KW-0472">Membrane</keyword>
<name>A0A1A9W0F9_9MUSC</name>
<accession>A0A1A9W0F9</accession>
<dbReference type="Proteomes" id="UP000091820">
    <property type="component" value="Unassembled WGS sequence"/>
</dbReference>
<dbReference type="EnsemblMetazoa" id="GBRI001833-RA">
    <property type="protein sequence ID" value="GBRI001833-PA"/>
    <property type="gene ID" value="GBRI001833"/>
</dbReference>
<dbReference type="VEuPathDB" id="VectorBase:GBRI001833"/>